<protein>
    <submittedName>
        <fullName evidence="1">SARP family transcriptional regulator</fullName>
    </submittedName>
</protein>
<organism evidence="1 2">
    <name type="scientific">Actinoallomurus acaciae</name>
    <dbReference type="NCBI Taxonomy" id="502577"/>
    <lineage>
        <taxon>Bacteria</taxon>
        <taxon>Bacillati</taxon>
        <taxon>Actinomycetota</taxon>
        <taxon>Actinomycetes</taxon>
        <taxon>Streptosporangiales</taxon>
        <taxon>Thermomonosporaceae</taxon>
        <taxon>Actinoallomurus</taxon>
    </lineage>
</organism>
<dbReference type="Proteomes" id="UP001589627">
    <property type="component" value="Unassembled WGS sequence"/>
</dbReference>
<accession>A0ABV5YT97</accession>
<dbReference type="EMBL" id="JBHLZP010000483">
    <property type="protein sequence ID" value="MFB9838235.1"/>
    <property type="molecule type" value="Genomic_DNA"/>
</dbReference>
<feature type="non-terminal residue" evidence="1">
    <location>
        <position position="1"/>
    </location>
</feature>
<comment type="caution">
    <text evidence="1">The sequence shown here is derived from an EMBL/GenBank/DDBJ whole genome shotgun (WGS) entry which is preliminary data.</text>
</comment>
<proteinExistence type="predicted"/>
<evidence type="ECO:0000313" key="1">
    <source>
        <dbReference type="EMBL" id="MFB9838235.1"/>
    </source>
</evidence>
<sequence length="166" mass="17693">LLPLVGVFTRWYAALRLAAEGRAGAEDAYRAAAVRLDGAGMPGVEQGLLPMALLCLRLGPDVEVDPDADWGPYRPWVEPLALLRSGRRADARTALRELGEPPADLTYEALCCLEAEAALELGDRVVLERVHTRLRPAAGELAAGTGLFTAGPVDRRLDAISAALRG</sequence>
<reference evidence="1 2" key="1">
    <citation type="submission" date="2024-09" db="EMBL/GenBank/DDBJ databases">
        <authorList>
            <person name="Sun Q."/>
            <person name="Mori K."/>
        </authorList>
    </citation>
    <scope>NUCLEOTIDE SEQUENCE [LARGE SCALE GENOMIC DNA]</scope>
    <source>
        <strain evidence="1 2">TBRC 0563</strain>
    </source>
</reference>
<evidence type="ECO:0000313" key="2">
    <source>
        <dbReference type="Proteomes" id="UP001589627"/>
    </source>
</evidence>
<keyword evidence="2" id="KW-1185">Reference proteome</keyword>
<gene>
    <name evidence="1" type="ORF">ACFFNX_39325</name>
</gene>
<name>A0ABV5YT97_9ACTN</name>